<dbReference type="Pfam" id="PF00702">
    <property type="entry name" value="Hydrolase"/>
    <property type="match status" value="1"/>
</dbReference>
<evidence type="ECO:0000313" key="11">
    <source>
        <dbReference type="EMBL" id="MBW7953503.1"/>
    </source>
</evidence>
<evidence type="ECO:0000256" key="2">
    <source>
        <dbReference type="ARBA" id="ARBA00022692"/>
    </source>
</evidence>
<dbReference type="InterPro" id="IPR036412">
    <property type="entry name" value="HAD-like_sf"/>
</dbReference>
<dbReference type="SUPFAM" id="SSF81665">
    <property type="entry name" value="Calcium ATPase, transmembrane domain M"/>
    <property type="match status" value="1"/>
</dbReference>
<feature type="transmembrane region" description="Helical" evidence="8">
    <location>
        <begin position="736"/>
        <end position="755"/>
    </location>
</feature>
<gene>
    <name evidence="11" type="ORF">H3C67_01830</name>
</gene>
<feature type="domain" description="Cation-transporting P-type ATPase N-terminal" evidence="10">
    <location>
        <begin position="4"/>
        <end position="54"/>
    </location>
</feature>
<dbReference type="PRINTS" id="PR00119">
    <property type="entry name" value="CATATPASE"/>
</dbReference>
<dbReference type="InterPro" id="IPR023299">
    <property type="entry name" value="ATPase_P-typ_cyto_dom_N"/>
</dbReference>
<dbReference type="PRINTS" id="PR00120">
    <property type="entry name" value="HATPASE"/>
</dbReference>
<comment type="subcellular location">
    <subcellularLocation>
        <location evidence="1">Membrane</location>
        <topology evidence="1">Multi-pass membrane protein</topology>
    </subcellularLocation>
</comment>
<feature type="domain" description="P-type ATPase A" evidence="9">
    <location>
        <begin position="99"/>
        <end position="196"/>
    </location>
</feature>
<feature type="transmembrane region" description="Helical" evidence="8">
    <location>
        <begin position="41"/>
        <end position="60"/>
    </location>
</feature>
<proteinExistence type="predicted"/>
<keyword evidence="2 8" id="KW-0812">Transmembrane</keyword>
<dbReference type="GO" id="GO:0016020">
    <property type="term" value="C:membrane"/>
    <property type="evidence" value="ECO:0007669"/>
    <property type="project" value="UniProtKB-SubCell"/>
</dbReference>
<comment type="caution">
    <text evidence="11">The sequence shown here is derived from an EMBL/GenBank/DDBJ whole genome shotgun (WGS) entry which is preliminary data.</text>
</comment>
<evidence type="ECO:0000313" key="12">
    <source>
        <dbReference type="Proteomes" id="UP000781173"/>
    </source>
</evidence>
<name>A0A952AL23_9BACT</name>
<dbReference type="SFLD" id="SFLDG00002">
    <property type="entry name" value="C1.7:_P-type_atpase_like"/>
    <property type="match status" value="1"/>
</dbReference>
<dbReference type="InterPro" id="IPR023214">
    <property type="entry name" value="HAD_sf"/>
</dbReference>
<evidence type="ECO:0000259" key="10">
    <source>
        <dbReference type="Pfam" id="PF00690"/>
    </source>
</evidence>
<feature type="transmembrane region" description="Helical" evidence="8">
    <location>
        <begin position="767"/>
        <end position="791"/>
    </location>
</feature>
<dbReference type="Gene3D" id="3.40.1110.10">
    <property type="entry name" value="Calcium-transporting ATPase, cytoplasmic domain N"/>
    <property type="match status" value="1"/>
</dbReference>
<dbReference type="NCBIfam" id="TIGR01494">
    <property type="entry name" value="ATPase_P-type"/>
    <property type="match status" value="2"/>
</dbReference>
<dbReference type="PANTHER" id="PTHR42861">
    <property type="entry name" value="CALCIUM-TRANSPORTING ATPASE"/>
    <property type="match status" value="1"/>
</dbReference>
<dbReference type="PROSITE" id="PS00154">
    <property type="entry name" value="ATPASE_E1_E2"/>
    <property type="match status" value="1"/>
</dbReference>
<sequence>MGNQLKGLTNQEVSERIAEGKVNTITSPDTKSFWQILASNIIDLPNMIIFFSVIALFIYAEPKDAVIISLIVVTNIIVSVYQEVSARNSLKKIQLLSRDRIIVIREGQQQEIDPEEVVADDLIFIESGKYVYVDGKVISEEGLLIDESILTGESDYSNVDEGQEILSGSFVVAGKGYYQAIKVGPESFINKITSETKSYVAYLSPLQKQVNKMLKGLTYLTIVLIAVIVARNLVIREFSQGELAEAIVSVISSMVPQGIVLTLTIAFMLGATRMGTKRIIVQKASTIETLAGIKYLCMDKTGTITRNILELKKILPFHNYTLTRTEEFLALYANLSLEQNKTIKAIGDALKLNSDMDMPNVAEQLPFTSRAKMSGLSLKDETGYNHLLFGSVESLIHYCKIENHQEIINIEEEYAKLGMRVLILLHRFQNNEKKLLSDDKKYNPAAIVVLEDRLREGSRSIMQTFIDKKVKPLIISGDHPETLKALIKQLNISTLTNITTGKRLAECTTETEFDDLVHESDIFARVSPEQKVEIIKSLQKGKTYVAMVGDGVNDALAIKQANLGIAMGSGANVTKNIADIILLDDNIASLADIVDEGRIILINTLRSAQLLIMRHAYSIIIIIGALLLGLSFPFYPFGLFLLAFTNGSIPVLAIVLAKPTEMKMPDFLGELADFLIAGGIPAGILSLILLVNYQGYDQREVQTMLLAFLTVVGVVNYLFTIKNSFQLSDILKPEKLSLLAPFIIVFYLLAMYIPLFSNFVEMTPLSLSTWVEIGGLLLIYIGAMSIIGTTLKSKLIKGR</sequence>
<evidence type="ECO:0000256" key="4">
    <source>
        <dbReference type="ARBA" id="ARBA00022840"/>
    </source>
</evidence>
<evidence type="ECO:0000256" key="5">
    <source>
        <dbReference type="ARBA" id="ARBA00022967"/>
    </source>
</evidence>
<organism evidence="11 12">
    <name type="scientific">Candidatus Dojkabacteria bacterium</name>
    <dbReference type="NCBI Taxonomy" id="2099670"/>
    <lineage>
        <taxon>Bacteria</taxon>
        <taxon>Candidatus Dojkabacteria</taxon>
    </lineage>
</organism>
<dbReference type="InterPro" id="IPR023298">
    <property type="entry name" value="ATPase_P-typ_TM_dom_sf"/>
</dbReference>
<dbReference type="Gene3D" id="3.40.50.1000">
    <property type="entry name" value="HAD superfamily/HAD-like"/>
    <property type="match status" value="1"/>
</dbReference>
<dbReference type="EMBL" id="JACFOF010000003">
    <property type="protein sequence ID" value="MBW7953503.1"/>
    <property type="molecule type" value="Genomic_DNA"/>
</dbReference>
<keyword evidence="6 8" id="KW-1133">Transmembrane helix</keyword>
<evidence type="ECO:0000259" key="9">
    <source>
        <dbReference type="Pfam" id="PF00122"/>
    </source>
</evidence>
<evidence type="ECO:0000256" key="7">
    <source>
        <dbReference type="ARBA" id="ARBA00023136"/>
    </source>
</evidence>
<protein>
    <submittedName>
        <fullName evidence="11">HAD-IC family P-type ATPase</fullName>
    </submittedName>
</protein>
<dbReference type="GO" id="GO:0016887">
    <property type="term" value="F:ATP hydrolysis activity"/>
    <property type="evidence" value="ECO:0007669"/>
    <property type="project" value="InterPro"/>
</dbReference>
<dbReference type="SFLD" id="SFLDF00027">
    <property type="entry name" value="p-type_atpase"/>
    <property type="match status" value="1"/>
</dbReference>
<keyword evidence="7 8" id="KW-0472">Membrane</keyword>
<feature type="transmembrane region" description="Helical" evidence="8">
    <location>
        <begin position="705"/>
        <end position="724"/>
    </location>
</feature>
<dbReference type="Gene3D" id="2.70.150.10">
    <property type="entry name" value="Calcium-transporting ATPase, cytoplasmic transduction domain A"/>
    <property type="match status" value="1"/>
</dbReference>
<dbReference type="GO" id="GO:0005524">
    <property type="term" value="F:ATP binding"/>
    <property type="evidence" value="ECO:0007669"/>
    <property type="project" value="UniProtKB-KW"/>
</dbReference>
<feature type="transmembrane region" description="Helical" evidence="8">
    <location>
        <begin position="671"/>
        <end position="693"/>
    </location>
</feature>
<evidence type="ECO:0000256" key="6">
    <source>
        <dbReference type="ARBA" id="ARBA00022989"/>
    </source>
</evidence>
<dbReference type="SUPFAM" id="SSF56784">
    <property type="entry name" value="HAD-like"/>
    <property type="match status" value="1"/>
</dbReference>
<dbReference type="InterPro" id="IPR018303">
    <property type="entry name" value="ATPase_P-typ_P_site"/>
</dbReference>
<accession>A0A952AL23</accession>
<dbReference type="SUPFAM" id="SSF81660">
    <property type="entry name" value="Metal cation-transporting ATPase, ATP-binding domain N"/>
    <property type="match status" value="1"/>
</dbReference>
<dbReference type="InterPro" id="IPR004014">
    <property type="entry name" value="ATPase_P-typ_cation-transptr_N"/>
</dbReference>
<dbReference type="SUPFAM" id="SSF81653">
    <property type="entry name" value="Calcium ATPase, transduction domain A"/>
    <property type="match status" value="1"/>
</dbReference>
<dbReference type="Proteomes" id="UP000781173">
    <property type="component" value="Unassembled WGS sequence"/>
</dbReference>
<dbReference type="AlphaFoldDB" id="A0A952AL23"/>
<evidence type="ECO:0000256" key="3">
    <source>
        <dbReference type="ARBA" id="ARBA00022741"/>
    </source>
</evidence>
<dbReference type="SFLD" id="SFLDS00003">
    <property type="entry name" value="Haloacid_Dehalogenase"/>
    <property type="match status" value="1"/>
</dbReference>
<feature type="transmembrane region" description="Helical" evidence="8">
    <location>
        <begin position="616"/>
        <end position="634"/>
    </location>
</feature>
<feature type="transmembrane region" description="Helical" evidence="8">
    <location>
        <begin position="216"/>
        <end position="234"/>
    </location>
</feature>
<reference evidence="11" key="1">
    <citation type="journal article" date="2022" name="ISME J.">
        <title>A general approach to explore prokaryotic protein glycosylation reveals the unique surface layer modulation of an anammox bacterium.</title>
        <authorList>
            <person name="Pabst M."/>
            <person name="Grouzdev D.S."/>
            <person name="Lawson C.E."/>
            <person name="Kleikamp H.B.C."/>
            <person name="de Ram C."/>
            <person name="Louwen R."/>
            <person name="Lin Y.M."/>
            <person name="Lucker S."/>
            <person name="van Loosdrecht M.C.M."/>
            <person name="Laureni M."/>
        </authorList>
    </citation>
    <scope>NUCLEOTIDE SEQUENCE</scope>
    <source>
        <strain evidence="11">BROCD043</strain>
    </source>
</reference>
<keyword evidence="3" id="KW-0547">Nucleotide-binding</keyword>
<dbReference type="InterPro" id="IPR059000">
    <property type="entry name" value="ATPase_P-type_domA"/>
</dbReference>
<dbReference type="Pfam" id="PF00122">
    <property type="entry name" value="E1-E2_ATPase"/>
    <property type="match status" value="1"/>
</dbReference>
<feature type="transmembrane region" description="Helical" evidence="8">
    <location>
        <begin position="640"/>
        <end position="659"/>
    </location>
</feature>
<feature type="transmembrane region" description="Helical" evidence="8">
    <location>
        <begin position="66"/>
        <end position="84"/>
    </location>
</feature>
<dbReference type="InterPro" id="IPR008250">
    <property type="entry name" value="ATPase_P-typ_transduc_dom_A_sf"/>
</dbReference>
<dbReference type="InterPro" id="IPR044492">
    <property type="entry name" value="P_typ_ATPase_HD_dom"/>
</dbReference>
<keyword evidence="5" id="KW-1278">Translocase</keyword>
<dbReference type="InterPro" id="IPR001757">
    <property type="entry name" value="P_typ_ATPase"/>
</dbReference>
<keyword evidence="4" id="KW-0067">ATP-binding</keyword>
<evidence type="ECO:0000256" key="8">
    <source>
        <dbReference type="SAM" id="Phobius"/>
    </source>
</evidence>
<dbReference type="Gene3D" id="1.20.1110.10">
    <property type="entry name" value="Calcium-transporting ATPase, transmembrane domain"/>
    <property type="match status" value="1"/>
</dbReference>
<dbReference type="Pfam" id="PF00690">
    <property type="entry name" value="Cation_ATPase_N"/>
    <property type="match status" value="1"/>
</dbReference>
<feature type="transmembrane region" description="Helical" evidence="8">
    <location>
        <begin position="246"/>
        <end position="269"/>
    </location>
</feature>
<evidence type="ECO:0000256" key="1">
    <source>
        <dbReference type="ARBA" id="ARBA00004141"/>
    </source>
</evidence>